<sequence>MVKRKHDIGILIVIGDLANDDKANDVTTVRHSPPLFPVNVCLCFPHYYAFTLTSSLPRVTRYNNNNDCTNLNRVLPGNGVAKGVVGQSLMFLLLINCVLKAGAQPNQKDEEGNMLLEIAALRENIKIFETLFPLTTKPETVSAWTFGNSNKKSGETVTKKDLLEDKLTMPYLMPKSAEN</sequence>
<gene>
    <name evidence="1" type="ORF">BOLC5T31927H</name>
</gene>
<evidence type="ECO:0000313" key="1">
    <source>
        <dbReference type="EMBL" id="VDD44380.1"/>
    </source>
</evidence>
<dbReference type="AlphaFoldDB" id="A0A3P6EWZ4"/>
<reference evidence="1" key="1">
    <citation type="submission" date="2018-11" db="EMBL/GenBank/DDBJ databases">
        <authorList>
            <consortium name="Genoscope - CEA"/>
            <person name="William W."/>
        </authorList>
    </citation>
    <scope>NUCLEOTIDE SEQUENCE</scope>
</reference>
<organism evidence="1">
    <name type="scientific">Brassica oleracea</name>
    <name type="common">Wild cabbage</name>
    <dbReference type="NCBI Taxonomy" id="3712"/>
    <lineage>
        <taxon>Eukaryota</taxon>
        <taxon>Viridiplantae</taxon>
        <taxon>Streptophyta</taxon>
        <taxon>Embryophyta</taxon>
        <taxon>Tracheophyta</taxon>
        <taxon>Spermatophyta</taxon>
        <taxon>Magnoliopsida</taxon>
        <taxon>eudicotyledons</taxon>
        <taxon>Gunneridae</taxon>
        <taxon>Pentapetalae</taxon>
        <taxon>rosids</taxon>
        <taxon>malvids</taxon>
        <taxon>Brassicales</taxon>
        <taxon>Brassicaceae</taxon>
        <taxon>Brassiceae</taxon>
        <taxon>Brassica</taxon>
    </lineage>
</organism>
<name>A0A3P6EWZ4_BRAOL</name>
<dbReference type="EMBL" id="LR031877">
    <property type="protein sequence ID" value="VDD44380.1"/>
    <property type="molecule type" value="Genomic_DNA"/>
</dbReference>
<proteinExistence type="predicted"/>
<protein>
    <submittedName>
        <fullName evidence="1">Uncharacterized protein</fullName>
    </submittedName>
</protein>
<accession>A0A3P6EWZ4</accession>